<accession>A0A3F2RFF3</accession>
<dbReference type="InterPro" id="IPR011009">
    <property type="entry name" value="Kinase-like_dom_sf"/>
</dbReference>
<dbReference type="AlphaFoldDB" id="A0A3F2RFF3"/>
<organism evidence="9 10">
    <name type="scientific">Phytophthora kernoviae</name>
    <dbReference type="NCBI Taxonomy" id="325452"/>
    <lineage>
        <taxon>Eukaryota</taxon>
        <taxon>Sar</taxon>
        <taxon>Stramenopiles</taxon>
        <taxon>Oomycota</taxon>
        <taxon>Peronosporomycetes</taxon>
        <taxon>Peronosporales</taxon>
        <taxon>Peronosporaceae</taxon>
        <taxon>Phytophthora</taxon>
    </lineage>
</organism>
<dbReference type="InterPro" id="IPR036915">
    <property type="entry name" value="Cyclin-like_sf"/>
</dbReference>
<evidence type="ECO:0000256" key="4">
    <source>
        <dbReference type="ARBA" id="ARBA00039612"/>
    </source>
</evidence>
<evidence type="ECO:0000259" key="8">
    <source>
        <dbReference type="PROSITE" id="PS50011"/>
    </source>
</evidence>
<dbReference type="Gene3D" id="1.10.510.10">
    <property type="entry name" value="Transferase(Phosphotransferase) domain 1"/>
    <property type="match status" value="1"/>
</dbReference>
<dbReference type="SUPFAM" id="SSF47954">
    <property type="entry name" value="Cyclin-like"/>
    <property type="match status" value="1"/>
</dbReference>
<keyword evidence="2" id="KW-0067">ATP-binding</keyword>
<feature type="region of interest" description="Disordered" evidence="7">
    <location>
        <begin position="89"/>
        <end position="108"/>
    </location>
</feature>
<dbReference type="GO" id="GO:0005524">
    <property type="term" value="F:ATP binding"/>
    <property type="evidence" value="ECO:0007669"/>
    <property type="project" value="UniProtKB-KW"/>
</dbReference>
<feature type="region of interest" description="Disordered" evidence="7">
    <location>
        <begin position="674"/>
        <end position="816"/>
    </location>
</feature>
<comment type="subunit">
    <text evidence="3">May form a complex composed of at least the catalytic subunit CRK2 and a cyclin.</text>
</comment>
<reference evidence="9 10" key="1">
    <citation type="submission" date="2018-07" db="EMBL/GenBank/DDBJ databases">
        <title>Genome sequencing of oomycete isolates from Chile give support for New Zealand origin for Phytophthora kernoviae and make available the first Nothophytophthora sp. genome.</title>
        <authorList>
            <person name="Studholme D.J."/>
            <person name="Sanfuentes E."/>
            <person name="Panda P."/>
            <person name="Hill R."/>
            <person name="Sambles C."/>
            <person name="Grant M."/>
            <person name="Williams N.M."/>
            <person name="Mcdougal R.L."/>
        </authorList>
    </citation>
    <scope>NUCLEOTIDE SEQUENCE [LARGE SCALE GENOMIC DNA]</scope>
    <source>
        <strain evidence="9">Chile6</strain>
    </source>
</reference>
<dbReference type="GO" id="GO:0004674">
    <property type="term" value="F:protein serine/threonine kinase activity"/>
    <property type="evidence" value="ECO:0007669"/>
    <property type="project" value="TreeGrafter"/>
</dbReference>
<feature type="compositionally biased region" description="Polar residues" evidence="7">
    <location>
        <begin position="369"/>
        <end position="379"/>
    </location>
</feature>
<protein>
    <recommendedName>
        <fullName evidence="4">Cyclin-dependent kinase 2 homolog</fullName>
    </recommendedName>
    <alternativeName>
        <fullName evidence="5">Cell division control protein 2 homolog</fullName>
    </alternativeName>
    <alternativeName>
        <fullName evidence="6">cdc2-related kinase 2</fullName>
    </alternativeName>
</protein>
<dbReference type="Pfam" id="PF00069">
    <property type="entry name" value="Pkinase"/>
    <property type="match status" value="1"/>
</dbReference>
<proteinExistence type="predicted"/>
<feature type="domain" description="Protein kinase" evidence="8">
    <location>
        <begin position="280"/>
        <end position="645"/>
    </location>
</feature>
<keyword evidence="1" id="KW-0547">Nucleotide-binding</keyword>
<gene>
    <name evidence="9" type="ORF">BBP00_00008444</name>
</gene>
<feature type="compositionally biased region" description="Basic residues" evidence="7">
    <location>
        <begin position="731"/>
        <end position="749"/>
    </location>
</feature>
<dbReference type="SUPFAM" id="SSF56112">
    <property type="entry name" value="Protein kinase-like (PK-like)"/>
    <property type="match status" value="1"/>
</dbReference>
<dbReference type="Gene3D" id="1.10.472.10">
    <property type="entry name" value="Cyclin-like"/>
    <property type="match status" value="1"/>
</dbReference>
<name>A0A3F2RFF3_9STRA</name>
<evidence type="ECO:0000256" key="6">
    <source>
        <dbReference type="ARBA" id="ARBA00042858"/>
    </source>
</evidence>
<feature type="region of interest" description="Disordered" evidence="7">
    <location>
        <begin position="361"/>
        <end position="381"/>
    </location>
</feature>
<sequence>MLRGMFVSRKHPEALVDLDVFYFLDGAGWALVELETNELAATFRRMLDHRPLGMKTLRVYQAGQKEINNFNHQKGKLQMMRLQGATDRVLPSPAMSPEEKENEQPEVPDQKMPYYFGRKLNWIVTEEELKELSVQQVLSSSLEESLRVKYVKSIFHIAKGLRLDREDATSAIIALNRYFTFNAMPMDVEIYAATMLNLFLKAHARKVSWAAYIKEVYKAKHGAVAVERLTTDSPELAALKRHVVKTEGELLEGLRYDVTGEDVYALLDLLTTRKSPKKIIKNVESIRKRAFIGVVSDKMNFDLASQPVYLQSWPYLEQEIFFTEEKGINEACLRELSAATTLSSLLPDRFMKLQGIVFPAEKKERQANEPETGNGTSSTTINADDLDLIAATIDDEGNPLPEGMDRLDRQKHYLAFEQPLHMFSGIFEARVALTPELRKKAIFDMLQSLAAVHDLGYVHRFVALSHLLVFQHGIKLGGYHAMRKIAALKPKEGEVIWTAAYDMSDAERKAHCYGSWLHVSAPEVLLGETKYTWRADVWSAGCVALAILLEKVPFLQGQDAKIQLDLIYRLCGTPNSTWEGACKLPQYSIFRPKHEYKMRLRKTLLEQRTKFPDFPEDAVEVLESMLQLDPSKRSTIKKLLEMRYFDSIRSGGQLVDFSGLSPTFPVQKKKLVQHLIKSKAKKRRINASGRSSSSAGSSHHHRSSHGHGSSEHHRRKRSLSSAHEDSVSRGDKRHHHDHRRPKSDKHKSRSLPTARREDKVPNSTEDVEMQDTSEYVPLPESFVSSSATSSTLVSDNSLPPREKREKLGWGMGLNSG</sequence>
<dbReference type="SMART" id="SM00220">
    <property type="entry name" value="S_TKc"/>
    <property type="match status" value="1"/>
</dbReference>
<feature type="compositionally biased region" description="Low complexity" evidence="7">
    <location>
        <begin position="688"/>
        <end position="697"/>
    </location>
</feature>
<dbReference type="GO" id="GO:0005634">
    <property type="term" value="C:nucleus"/>
    <property type="evidence" value="ECO:0007669"/>
    <property type="project" value="TreeGrafter"/>
</dbReference>
<dbReference type="PROSITE" id="PS50011">
    <property type="entry name" value="PROTEIN_KINASE_DOM"/>
    <property type="match status" value="1"/>
</dbReference>
<comment type="caution">
    <text evidence="9">The sequence shown here is derived from an EMBL/GenBank/DDBJ whole genome shotgun (WGS) entry which is preliminary data.</text>
</comment>
<evidence type="ECO:0000256" key="5">
    <source>
        <dbReference type="ARBA" id="ARBA00041902"/>
    </source>
</evidence>
<evidence type="ECO:0000313" key="10">
    <source>
        <dbReference type="Proteomes" id="UP000277300"/>
    </source>
</evidence>
<evidence type="ECO:0000256" key="2">
    <source>
        <dbReference type="ARBA" id="ARBA00022840"/>
    </source>
</evidence>
<dbReference type="InterPro" id="IPR050108">
    <property type="entry name" value="CDK"/>
</dbReference>
<evidence type="ECO:0000256" key="1">
    <source>
        <dbReference type="ARBA" id="ARBA00022741"/>
    </source>
</evidence>
<dbReference type="PANTHER" id="PTHR24056">
    <property type="entry name" value="CELL DIVISION PROTEIN KINASE"/>
    <property type="match status" value="1"/>
</dbReference>
<evidence type="ECO:0000256" key="7">
    <source>
        <dbReference type="SAM" id="MobiDB-lite"/>
    </source>
</evidence>
<feature type="compositionally biased region" description="Basic residues" evidence="7">
    <location>
        <begin position="674"/>
        <end position="685"/>
    </location>
</feature>
<dbReference type="InterPro" id="IPR000719">
    <property type="entry name" value="Prot_kinase_dom"/>
</dbReference>
<feature type="compositionally biased region" description="Low complexity" evidence="7">
    <location>
        <begin position="781"/>
        <end position="797"/>
    </location>
</feature>
<evidence type="ECO:0000313" key="9">
    <source>
        <dbReference type="EMBL" id="RLN55543.1"/>
    </source>
</evidence>
<dbReference type="EMBL" id="MBDO02000426">
    <property type="protein sequence ID" value="RLN55543.1"/>
    <property type="molecule type" value="Genomic_DNA"/>
</dbReference>
<dbReference type="OrthoDB" id="422362at2759"/>
<evidence type="ECO:0000256" key="3">
    <source>
        <dbReference type="ARBA" id="ARBA00038543"/>
    </source>
</evidence>
<dbReference type="Proteomes" id="UP000277300">
    <property type="component" value="Unassembled WGS sequence"/>
</dbReference>